<dbReference type="RefSeq" id="WP_010156251.1">
    <property type="nucleotide sequence ID" value="NZ_FNKB01000002.1"/>
</dbReference>
<dbReference type="SUPFAM" id="SSF51182">
    <property type="entry name" value="RmlC-like cupins"/>
    <property type="match status" value="1"/>
</dbReference>
<dbReference type="InterPro" id="IPR014710">
    <property type="entry name" value="RmlC-like_jellyroll"/>
</dbReference>
<evidence type="ECO:0000259" key="1">
    <source>
        <dbReference type="Pfam" id="PF05899"/>
    </source>
</evidence>
<proteinExistence type="predicted"/>
<protein>
    <recommendedName>
        <fullName evidence="1">(S)-ureidoglycine aminohydrolase cupin domain-containing protein</fullName>
    </recommendedName>
</protein>
<dbReference type="InterPro" id="IPR011051">
    <property type="entry name" value="RmlC_Cupin_sf"/>
</dbReference>
<dbReference type="PANTHER" id="PTHR40943">
    <property type="entry name" value="CYTOPLASMIC PROTEIN-RELATED"/>
    <property type="match status" value="1"/>
</dbReference>
<sequence length="129" mass="13156">MSGLLPDGRNVAVRGTGIDVELEAVDPADTVSGSPEQGIAELGGIAGAELGIWELRGGTVTDTEVDELFIVLSGSASIELLDVPGDPGAAGSVVEVAAGDVMRLIAGTRTRWTVGDHIRKVYVAEAEGD</sequence>
<dbReference type="Proteomes" id="UP000182690">
    <property type="component" value="Unassembled WGS sequence"/>
</dbReference>
<dbReference type="AlphaFoldDB" id="A0A1H1B8J0"/>
<dbReference type="eggNOG" id="COG3450">
    <property type="taxonomic scope" value="Bacteria"/>
</dbReference>
<evidence type="ECO:0000313" key="3">
    <source>
        <dbReference type="Proteomes" id="UP000182690"/>
    </source>
</evidence>
<accession>A0A1H1B8J0</accession>
<dbReference type="STRING" id="1079994.SAMN04488565_2654"/>
<feature type="domain" description="(S)-ureidoglycine aminohydrolase cupin" evidence="1">
    <location>
        <begin position="49"/>
        <end position="122"/>
    </location>
</feature>
<evidence type="ECO:0000313" key="2">
    <source>
        <dbReference type="EMBL" id="SDQ48285.1"/>
    </source>
</evidence>
<gene>
    <name evidence="2" type="ORF">SAMN04488565_2654</name>
</gene>
<dbReference type="EMBL" id="FNKB01000002">
    <property type="protein sequence ID" value="SDQ48285.1"/>
    <property type="molecule type" value="Genomic_DNA"/>
</dbReference>
<name>A0A1H1B8J0_9MICO</name>
<organism evidence="2 3">
    <name type="scientific">Leucobacter chromiiresistens</name>
    <dbReference type="NCBI Taxonomy" id="1079994"/>
    <lineage>
        <taxon>Bacteria</taxon>
        <taxon>Bacillati</taxon>
        <taxon>Actinomycetota</taxon>
        <taxon>Actinomycetes</taxon>
        <taxon>Micrococcales</taxon>
        <taxon>Microbacteriaceae</taxon>
        <taxon>Leucobacter</taxon>
    </lineage>
</organism>
<reference evidence="2 3" key="1">
    <citation type="submission" date="2016-10" db="EMBL/GenBank/DDBJ databases">
        <authorList>
            <person name="de Groot N.N."/>
        </authorList>
    </citation>
    <scope>NUCLEOTIDE SEQUENCE [LARGE SCALE GENOMIC DNA]</scope>
    <source>
        <strain evidence="2 3">DSM 22788</strain>
    </source>
</reference>
<dbReference type="PANTHER" id="PTHR40943:SF1">
    <property type="entry name" value="CYTOPLASMIC PROTEIN"/>
    <property type="match status" value="1"/>
</dbReference>
<dbReference type="InterPro" id="IPR008579">
    <property type="entry name" value="UGlyAH_Cupin_dom"/>
</dbReference>
<dbReference type="Pfam" id="PF05899">
    <property type="entry name" value="Cupin_3"/>
    <property type="match status" value="1"/>
</dbReference>
<dbReference type="Gene3D" id="2.60.120.10">
    <property type="entry name" value="Jelly Rolls"/>
    <property type="match status" value="1"/>
</dbReference>